<dbReference type="EMBL" id="JAYDYW010000016">
    <property type="protein sequence ID" value="MEE1675891.1"/>
    <property type="molecule type" value="Genomic_DNA"/>
</dbReference>
<evidence type="ECO:0000313" key="4">
    <source>
        <dbReference type="Proteomes" id="UP001310248"/>
    </source>
</evidence>
<dbReference type="InterPro" id="IPR007049">
    <property type="entry name" value="Carb-sel_porin_OprB"/>
</dbReference>
<feature type="chain" id="PRO_5045003911" evidence="2">
    <location>
        <begin position="24"/>
        <end position="410"/>
    </location>
</feature>
<dbReference type="Proteomes" id="UP001310248">
    <property type="component" value="Unassembled WGS sequence"/>
</dbReference>
<dbReference type="Pfam" id="PF04966">
    <property type="entry name" value="OprB"/>
    <property type="match status" value="1"/>
</dbReference>
<sequence>MQSVQILVCLSLLATGLSNSLQAQQFTDLSKQVSPYNHKPMLSDVDELSNYQDMKRYLSVNHGLDYQIQIAPIAQTDGNGNNYLDNETDLIITKRFWENQNGYGKLVFAGVMVNMLNNSYTRKFADDVGLGPSQPNGGMTGPDQNITAINGLWWEHSLLNHGLTYRLGHLYTTRLWATNKYLSDDRSTFMASPFSHQGLSWTSGQRALGGTLSVQNQWAYAQVGFNDAKPNGKDIDIRSFSDGKFVRHLELGLTPSFDFGAGEYKISLADIDDTTSSHTSVNDLEANRAGQTLSVSISQDFGNLGVFARYNRSYQRYAAKTKAVAVAGLVVNDLLDNQDVLGIGYAEVEPVDRIRKQHGNEKSIEIYYDIKLTNRLSIAPDIQYYFTKAATKGVNTAGDTIFGLRLRYML</sequence>
<dbReference type="InterPro" id="IPR038673">
    <property type="entry name" value="OprB_sf"/>
</dbReference>
<proteinExistence type="inferred from homology"/>
<accession>A0ABU7G8Z4</accession>
<keyword evidence="4" id="KW-1185">Reference proteome</keyword>
<reference evidence="4" key="1">
    <citation type="submission" date="2023-07" db="EMBL/GenBank/DDBJ databases">
        <title>Draft genome sequence of Agarivorans aestuarii strain ZMCS4, a CAZymes producing bacteria isolated from the marine brown algae Clodostephus spongiosus.</title>
        <authorList>
            <person name="Lorente B."/>
            <person name="Cabral C."/>
            <person name="Frias J."/>
            <person name="Faria J."/>
            <person name="Toubarro D."/>
        </authorList>
    </citation>
    <scope>NUCLEOTIDE SEQUENCE [LARGE SCALE GENOMIC DNA]</scope>
    <source>
        <strain evidence="4">ZMCS4</strain>
    </source>
</reference>
<comment type="similarity">
    <text evidence="1 2">Belongs to the OprB family.</text>
</comment>
<keyword evidence="2" id="KW-0732">Signal</keyword>
<evidence type="ECO:0000256" key="1">
    <source>
        <dbReference type="ARBA" id="ARBA00008769"/>
    </source>
</evidence>
<organism evidence="3 4">
    <name type="scientific">Agarivorans aestuarii</name>
    <dbReference type="NCBI Taxonomy" id="1563703"/>
    <lineage>
        <taxon>Bacteria</taxon>
        <taxon>Pseudomonadati</taxon>
        <taxon>Pseudomonadota</taxon>
        <taxon>Gammaproteobacteria</taxon>
        <taxon>Alteromonadales</taxon>
        <taxon>Alteromonadaceae</taxon>
        <taxon>Agarivorans</taxon>
    </lineage>
</organism>
<feature type="signal peptide" evidence="2">
    <location>
        <begin position="1"/>
        <end position="23"/>
    </location>
</feature>
<evidence type="ECO:0000256" key="2">
    <source>
        <dbReference type="RuleBase" id="RU363072"/>
    </source>
</evidence>
<protein>
    <submittedName>
        <fullName evidence="3">Carbohydrate porin</fullName>
    </submittedName>
</protein>
<name>A0ABU7G8Z4_9ALTE</name>
<gene>
    <name evidence="3" type="ORF">SNR37_001218</name>
</gene>
<dbReference type="Gene3D" id="2.40.160.180">
    <property type="entry name" value="Carbohydrate-selective porin OprB"/>
    <property type="match status" value="1"/>
</dbReference>
<evidence type="ECO:0000313" key="3">
    <source>
        <dbReference type="EMBL" id="MEE1675891.1"/>
    </source>
</evidence>
<comment type="caution">
    <text evidence="3">The sequence shown here is derived from an EMBL/GenBank/DDBJ whole genome shotgun (WGS) entry which is preliminary data.</text>
</comment>
<dbReference type="RefSeq" id="WP_329776661.1">
    <property type="nucleotide sequence ID" value="NZ_JAYDYW010000016.1"/>
</dbReference>